<evidence type="ECO:0000256" key="11">
    <source>
        <dbReference type="ARBA" id="ARBA00038361"/>
    </source>
</evidence>
<dbReference type="Gene3D" id="2.60.40.10">
    <property type="entry name" value="Immunoglobulins"/>
    <property type="match status" value="2"/>
</dbReference>
<feature type="domain" description="Ig-like" evidence="15">
    <location>
        <begin position="20"/>
        <end position="117"/>
    </location>
</feature>
<keyword evidence="4" id="KW-0430">Lectin</keyword>
<dbReference type="InterPro" id="IPR007110">
    <property type="entry name" value="Ig-like_dom"/>
</dbReference>
<dbReference type="STRING" id="29139.ENSVURP00010011332"/>
<comment type="subcellular location">
    <subcellularLocation>
        <location evidence="1">Membrane</location>
        <topology evidence="1">Single-pass type I membrane protein</topology>
    </subcellularLocation>
</comment>
<evidence type="ECO:0000256" key="7">
    <source>
        <dbReference type="ARBA" id="ARBA00023136"/>
    </source>
</evidence>
<dbReference type="InterPro" id="IPR013106">
    <property type="entry name" value="Ig_V-set"/>
</dbReference>
<feature type="transmembrane region" description="Helical" evidence="13">
    <location>
        <begin position="248"/>
        <end position="267"/>
    </location>
</feature>
<dbReference type="Ensembl" id="ENSVURT00010012865.1">
    <property type="protein sequence ID" value="ENSVURP00010011332.1"/>
    <property type="gene ID" value="ENSVURG00010008753.1"/>
</dbReference>
<evidence type="ECO:0000256" key="13">
    <source>
        <dbReference type="SAM" id="Phobius"/>
    </source>
</evidence>
<dbReference type="SMART" id="SM00409">
    <property type="entry name" value="IG"/>
    <property type="match status" value="2"/>
</dbReference>
<keyword evidence="3 14" id="KW-0732">Signal</keyword>
<feature type="chain" id="PRO_5021343230" description="Ig-like domain-containing protein" evidence="14">
    <location>
        <begin position="18"/>
        <end position="332"/>
    </location>
</feature>
<dbReference type="PANTHER" id="PTHR12035">
    <property type="entry name" value="SIALIC ACID BINDING IMMUNOGLOBULIN-LIKE LECTIN"/>
    <property type="match status" value="1"/>
</dbReference>
<dbReference type="InterPro" id="IPR003599">
    <property type="entry name" value="Ig_sub"/>
</dbReference>
<dbReference type="PROSITE" id="PS50835">
    <property type="entry name" value="IG_LIKE"/>
    <property type="match status" value="2"/>
</dbReference>
<evidence type="ECO:0000259" key="15">
    <source>
        <dbReference type="PROSITE" id="PS50835"/>
    </source>
</evidence>
<dbReference type="FunFam" id="2.60.40.10:FF:000829">
    <property type="entry name" value="Sialic acid-binding Ig-like lectin 8"/>
    <property type="match status" value="1"/>
</dbReference>
<protein>
    <recommendedName>
        <fullName evidence="15">Ig-like domain-containing protein</fullName>
    </recommendedName>
</protein>
<evidence type="ECO:0000256" key="3">
    <source>
        <dbReference type="ARBA" id="ARBA00022729"/>
    </source>
</evidence>
<dbReference type="AlphaFoldDB" id="A0A4X2KQC5"/>
<dbReference type="PANTHER" id="PTHR12035:SF125">
    <property type="entry name" value="SIALIC ACID-BINDING IG-LIKE LECTIN 5"/>
    <property type="match status" value="1"/>
</dbReference>
<evidence type="ECO:0000256" key="12">
    <source>
        <dbReference type="SAM" id="MobiDB-lite"/>
    </source>
</evidence>
<dbReference type="InterPro" id="IPR051036">
    <property type="entry name" value="SIGLEC"/>
</dbReference>
<evidence type="ECO:0000256" key="10">
    <source>
        <dbReference type="ARBA" id="ARBA00023319"/>
    </source>
</evidence>
<organism evidence="16 17">
    <name type="scientific">Vombatus ursinus</name>
    <name type="common">Common wombat</name>
    <dbReference type="NCBI Taxonomy" id="29139"/>
    <lineage>
        <taxon>Eukaryota</taxon>
        <taxon>Metazoa</taxon>
        <taxon>Chordata</taxon>
        <taxon>Craniata</taxon>
        <taxon>Vertebrata</taxon>
        <taxon>Euteleostomi</taxon>
        <taxon>Mammalia</taxon>
        <taxon>Metatheria</taxon>
        <taxon>Diprotodontia</taxon>
        <taxon>Vombatidae</taxon>
        <taxon>Vombatus</taxon>
    </lineage>
</organism>
<keyword evidence="7 13" id="KW-0472">Membrane</keyword>
<dbReference type="GO" id="GO:0030246">
    <property type="term" value="F:carbohydrate binding"/>
    <property type="evidence" value="ECO:0007669"/>
    <property type="project" value="UniProtKB-KW"/>
</dbReference>
<evidence type="ECO:0000313" key="16">
    <source>
        <dbReference type="Ensembl" id="ENSVURP00010011332.1"/>
    </source>
</evidence>
<reference evidence="17" key="1">
    <citation type="submission" date="2018-12" db="EMBL/GenBank/DDBJ databases">
        <authorList>
            <person name="Yazar S."/>
        </authorList>
    </citation>
    <scope>NUCLEOTIDE SEQUENCE [LARGE SCALE GENOMIC DNA]</scope>
</reference>
<keyword evidence="2 13" id="KW-0812">Transmembrane</keyword>
<keyword evidence="9" id="KW-0325">Glycoprotein</keyword>
<feature type="compositionally biased region" description="Basic and acidic residues" evidence="12">
    <location>
        <begin position="277"/>
        <end position="288"/>
    </location>
</feature>
<comment type="similarity">
    <text evidence="11">Belongs to the immunoglobulin superfamily. SIGLEC (sialic acid binding Ig-like lectin) family.</text>
</comment>
<name>A0A4X2KQC5_VOMUR</name>
<reference evidence="16" key="2">
    <citation type="submission" date="2025-08" db="UniProtKB">
        <authorList>
            <consortium name="Ensembl"/>
        </authorList>
    </citation>
    <scope>IDENTIFICATION</scope>
</reference>
<evidence type="ECO:0000256" key="5">
    <source>
        <dbReference type="ARBA" id="ARBA00022889"/>
    </source>
</evidence>
<dbReference type="GeneTree" id="ENSGT01150000286907"/>
<accession>A0A4X2KQC5</accession>
<evidence type="ECO:0000256" key="9">
    <source>
        <dbReference type="ARBA" id="ARBA00023180"/>
    </source>
</evidence>
<proteinExistence type="inferred from homology"/>
<reference evidence="16" key="3">
    <citation type="submission" date="2025-09" db="UniProtKB">
        <authorList>
            <consortium name="Ensembl"/>
        </authorList>
    </citation>
    <scope>IDENTIFICATION</scope>
</reference>
<dbReference type="InterPro" id="IPR036179">
    <property type="entry name" value="Ig-like_dom_sf"/>
</dbReference>
<keyword evidence="10" id="KW-0393">Immunoglobulin domain</keyword>
<evidence type="ECO:0000256" key="8">
    <source>
        <dbReference type="ARBA" id="ARBA00023157"/>
    </source>
</evidence>
<dbReference type="InterPro" id="IPR013783">
    <property type="entry name" value="Ig-like_fold"/>
</dbReference>
<keyword evidence="8" id="KW-1015">Disulfide bond</keyword>
<keyword evidence="17" id="KW-1185">Reference proteome</keyword>
<dbReference type="GO" id="GO:0005886">
    <property type="term" value="C:plasma membrane"/>
    <property type="evidence" value="ECO:0007669"/>
    <property type="project" value="TreeGrafter"/>
</dbReference>
<dbReference type="SUPFAM" id="SSF48726">
    <property type="entry name" value="Immunoglobulin"/>
    <property type="match status" value="2"/>
</dbReference>
<feature type="signal peptide" evidence="14">
    <location>
        <begin position="1"/>
        <end position="17"/>
    </location>
</feature>
<dbReference type="OMA" id="ILWAVEW"/>
<dbReference type="Pfam" id="PF07686">
    <property type="entry name" value="V-set"/>
    <property type="match status" value="1"/>
</dbReference>
<dbReference type="GO" id="GO:0033691">
    <property type="term" value="F:sialic acid binding"/>
    <property type="evidence" value="ECO:0007669"/>
    <property type="project" value="TreeGrafter"/>
</dbReference>
<keyword evidence="5" id="KW-0130">Cell adhesion</keyword>
<evidence type="ECO:0000256" key="14">
    <source>
        <dbReference type="SAM" id="SignalP"/>
    </source>
</evidence>
<dbReference type="Proteomes" id="UP000314987">
    <property type="component" value="Unassembled WGS sequence"/>
</dbReference>
<evidence type="ECO:0000256" key="6">
    <source>
        <dbReference type="ARBA" id="ARBA00022989"/>
    </source>
</evidence>
<sequence>MLLLLLLTFQILGGSLSQYPEYKLEVPASVTVQEGLCIRVPCAFSYPSYHMIHDSQAFGSWFKKGANTKKDKPVVTNDPNQDEQEEARGRFHLVGDPKKNNCSLSIVDVQKRDSGQYFFRIHRGQSLKFNYLSYMVNVSVKALTQKPDIYIPRTLDPGQLVKVICVVPSDFVCGTPPIFSWTGAILSSQKVSRETTYFSELTLTPSLQHHGSNLTCQVTLPGAQVSTERTVHLSVTYRNGLLTFSKGIFLGAGIIALFALCLILALVKFLRKRQVEDSDPQDSKEVDNIHQVSEGVPLDQHRGPRLPLPSPATSEPSKEIHYASLNFRRISP</sequence>
<keyword evidence="6 13" id="KW-1133">Transmembrane helix</keyword>
<evidence type="ECO:0000313" key="17">
    <source>
        <dbReference type="Proteomes" id="UP000314987"/>
    </source>
</evidence>
<evidence type="ECO:0000256" key="1">
    <source>
        <dbReference type="ARBA" id="ARBA00004479"/>
    </source>
</evidence>
<gene>
    <name evidence="16" type="primary">LOC114040197</name>
</gene>
<feature type="region of interest" description="Disordered" evidence="12">
    <location>
        <begin position="277"/>
        <end position="317"/>
    </location>
</feature>
<evidence type="ECO:0000256" key="2">
    <source>
        <dbReference type="ARBA" id="ARBA00022692"/>
    </source>
</evidence>
<evidence type="ECO:0000256" key="4">
    <source>
        <dbReference type="ARBA" id="ARBA00022734"/>
    </source>
</evidence>
<feature type="domain" description="Ig-like" evidence="15">
    <location>
        <begin position="147"/>
        <end position="232"/>
    </location>
</feature>
<dbReference type="GO" id="GO:0007155">
    <property type="term" value="P:cell adhesion"/>
    <property type="evidence" value="ECO:0007669"/>
    <property type="project" value="UniProtKB-KW"/>
</dbReference>